<dbReference type="AlphaFoldDB" id="A0A2Z4FJA3"/>
<feature type="region of interest" description="Disordered" evidence="1">
    <location>
        <begin position="158"/>
        <end position="194"/>
    </location>
</feature>
<dbReference type="EMBL" id="CP030032">
    <property type="protein sequence ID" value="AWV89009.1"/>
    <property type="molecule type" value="Genomic_DNA"/>
</dbReference>
<evidence type="ECO:0000313" key="2">
    <source>
        <dbReference type="EMBL" id="AWV89009.1"/>
    </source>
</evidence>
<dbReference type="RefSeq" id="WP_111333156.1">
    <property type="nucleotide sequence ID" value="NZ_CP030032.1"/>
</dbReference>
<evidence type="ECO:0000313" key="3">
    <source>
        <dbReference type="Proteomes" id="UP000249799"/>
    </source>
</evidence>
<dbReference type="KEGG" id="bsed:DN745_06520"/>
<organism evidence="2 3">
    <name type="scientific">Bradymonas sediminis</name>
    <dbReference type="NCBI Taxonomy" id="1548548"/>
    <lineage>
        <taxon>Bacteria</taxon>
        <taxon>Deltaproteobacteria</taxon>
        <taxon>Bradymonadales</taxon>
        <taxon>Bradymonadaceae</taxon>
        <taxon>Bradymonas</taxon>
    </lineage>
</organism>
<evidence type="ECO:0000256" key="1">
    <source>
        <dbReference type="SAM" id="MobiDB-lite"/>
    </source>
</evidence>
<sequence>MSHAQGKGQAENAASKADKAEQKGKRGEKLGKGAKLDKVEREKLKEMRKEVRAERREMKKAHKVEAKGNAVAAKQKVREMRRLSGQKVKGIDGRVLAHKKQNMQLDKELQKHAKRVAKINRLKQISEQNKNEKLGERAEMLMAKETKRHTRRLSKLTKVQVSPKKEMRMKRREAIKNRMVIPKSAESKNIQGEK</sequence>
<feature type="compositionally biased region" description="Basic and acidic residues" evidence="1">
    <location>
        <begin position="16"/>
        <end position="57"/>
    </location>
</feature>
<protein>
    <submittedName>
        <fullName evidence="2">Uncharacterized protein</fullName>
    </submittedName>
</protein>
<gene>
    <name evidence="2" type="ORF">DN745_06520</name>
</gene>
<reference evidence="2 3" key="1">
    <citation type="submission" date="2018-06" db="EMBL/GenBank/DDBJ databases">
        <title>Lujinxingia sediminis gen. nov. sp. nov., a new facultative anaerobic member of the class Deltaproteobacteria, and proposal of Lujinxingaceae fam. nov.</title>
        <authorList>
            <person name="Guo L.-Y."/>
            <person name="Li C.-M."/>
            <person name="Wang S."/>
            <person name="Du Z.-J."/>
        </authorList>
    </citation>
    <scope>NUCLEOTIDE SEQUENCE [LARGE SCALE GENOMIC DNA]</scope>
    <source>
        <strain evidence="2 3">FA350</strain>
    </source>
</reference>
<feature type="region of interest" description="Disordered" evidence="1">
    <location>
        <begin position="1"/>
        <end position="75"/>
    </location>
</feature>
<accession>A0A2Z4FJA3</accession>
<proteinExistence type="predicted"/>
<dbReference type="Proteomes" id="UP000249799">
    <property type="component" value="Chromosome"/>
</dbReference>
<keyword evidence="3" id="KW-1185">Reference proteome</keyword>
<name>A0A2Z4FJA3_9DELT</name>